<feature type="transmembrane region" description="Helical" evidence="2">
    <location>
        <begin position="82"/>
        <end position="102"/>
    </location>
</feature>
<feature type="transmembrane region" description="Helical" evidence="2">
    <location>
        <begin position="208"/>
        <end position="226"/>
    </location>
</feature>
<gene>
    <name evidence="4" type="ORF">ACFOGJ_27530</name>
</gene>
<dbReference type="SMART" id="SM00044">
    <property type="entry name" value="CYCc"/>
    <property type="match status" value="1"/>
</dbReference>
<comment type="caution">
    <text evidence="4">The sequence shown here is derived from an EMBL/GenBank/DDBJ whole genome shotgun (WGS) entry which is preliminary data.</text>
</comment>
<dbReference type="Pfam" id="PF00211">
    <property type="entry name" value="Guanylate_cyc"/>
    <property type="match status" value="1"/>
</dbReference>
<feature type="transmembrane region" description="Helical" evidence="2">
    <location>
        <begin position="43"/>
        <end position="62"/>
    </location>
</feature>
<dbReference type="Gene3D" id="3.30.70.1230">
    <property type="entry name" value="Nucleotide cyclase"/>
    <property type="match status" value="1"/>
</dbReference>
<proteinExistence type="predicted"/>
<feature type="compositionally biased region" description="Low complexity" evidence="1">
    <location>
        <begin position="15"/>
        <end position="27"/>
    </location>
</feature>
<keyword evidence="2" id="KW-0812">Transmembrane</keyword>
<keyword evidence="2" id="KW-1133">Transmembrane helix</keyword>
<keyword evidence="5" id="KW-1185">Reference proteome</keyword>
<organism evidence="4 5">
    <name type="scientific">Marinibaculum pumilum</name>
    <dbReference type="NCBI Taxonomy" id="1766165"/>
    <lineage>
        <taxon>Bacteria</taxon>
        <taxon>Pseudomonadati</taxon>
        <taxon>Pseudomonadota</taxon>
        <taxon>Alphaproteobacteria</taxon>
        <taxon>Rhodospirillales</taxon>
        <taxon>Rhodospirillaceae</taxon>
        <taxon>Marinibaculum</taxon>
    </lineage>
</organism>
<evidence type="ECO:0000256" key="1">
    <source>
        <dbReference type="SAM" id="MobiDB-lite"/>
    </source>
</evidence>
<feature type="region of interest" description="Disordered" evidence="1">
    <location>
        <begin position="1"/>
        <end position="32"/>
    </location>
</feature>
<name>A0ABV7L8T4_9PROT</name>
<dbReference type="Proteomes" id="UP001595528">
    <property type="component" value="Unassembled WGS sequence"/>
</dbReference>
<dbReference type="PROSITE" id="PS50125">
    <property type="entry name" value="GUANYLATE_CYCLASE_2"/>
    <property type="match status" value="1"/>
</dbReference>
<dbReference type="InterPro" id="IPR001054">
    <property type="entry name" value="A/G_cyclase"/>
</dbReference>
<evidence type="ECO:0000313" key="5">
    <source>
        <dbReference type="Proteomes" id="UP001595528"/>
    </source>
</evidence>
<feature type="transmembrane region" description="Helical" evidence="2">
    <location>
        <begin position="166"/>
        <end position="188"/>
    </location>
</feature>
<protein>
    <submittedName>
        <fullName evidence="4">Adenylate/guanylate cyclase domain-containing protein</fullName>
    </submittedName>
</protein>
<dbReference type="InterPro" id="IPR029787">
    <property type="entry name" value="Nucleotide_cyclase"/>
</dbReference>
<dbReference type="EMBL" id="JBHRTR010000054">
    <property type="protein sequence ID" value="MFC3231029.1"/>
    <property type="molecule type" value="Genomic_DNA"/>
</dbReference>
<dbReference type="CDD" id="cd07302">
    <property type="entry name" value="CHD"/>
    <property type="match status" value="1"/>
</dbReference>
<dbReference type="InterPro" id="IPR050697">
    <property type="entry name" value="Adenylyl/Guanylyl_Cyclase_3/4"/>
</dbReference>
<dbReference type="PANTHER" id="PTHR43081">
    <property type="entry name" value="ADENYLATE CYCLASE, TERMINAL-DIFFERENTIATION SPECIFIC-RELATED"/>
    <property type="match status" value="1"/>
</dbReference>
<evidence type="ECO:0000259" key="3">
    <source>
        <dbReference type="PROSITE" id="PS50125"/>
    </source>
</evidence>
<sequence>MARPANPGRDTPVSAAAEAAPQPARRQTPGGPLREAEIAAERIVGIVRMAAAALLAAALMVAVSGAGPDTGDSLEPVFHRQYAVALATQAAYFLLGAAAVAVARPAMFRPWIPWASSALDVAFVLSALWFSLANTGLSTNYIAAMPAAWLLPLILCLGAQRFNTSLQLAVTAALAIGLAVVPALAGGWRIFAEGDGLVDLFFALPPNIMRWVMLVAAGLTIALAVARTHRLLDRMLEEARRRAALTRYLPAELAPWLAAGDGAGLHLSQRRTVAILFVDIRGFTARAEQLSPERLSAFVTDYRRRVQAAARAHDAIIDKFIGDAAMLLFGATGPADRPVAASARDALACGHALLDTIADWNRDLAQRGEPPVAVGVGVHAGTVYCGTVGDAERLEFTVLGDAVNVAARLEAMCKPLQKPMLASAEVLEAAGASAADGWQDLGRQAISGRSEAMRLYAPAAGIAG</sequence>
<feature type="domain" description="Guanylate cyclase" evidence="3">
    <location>
        <begin position="274"/>
        <end position="410"/>
    </location>
</feature>
<feature type="transmembrane region" description="Helical" evidence="2">
    <location>
        <begin position="138"/>
        <end position="159"/>
    </location>
</feature>
<dbReference type="PANTHER" id="PTHR43081:SF1">
    <property type="entry name" value="ADENYLATE CYCLASE, TERMINAL-DIFFERENTIATION SPECIFIC"/>
    <property type="match status" value="1"/>
</dbReference>
<feature type="transmembrane region" description="Helical" evidence="2">
    <location>
        <begin position="114"/>
        <end position="132"/>
    </location>
</feature>
<evidence type="ECO:0000313" key="4">
    <source>
        <dbReference type="EMBL" id="MFC3231029.1"/>
    </source>
</evidence>
<accession>A0ABV7L8T4</accession>
<dbReference type="RefSeq" id="WP_379906496.1">
    <property type="nucleotide sequence ID" value="NZ_JBHRTR010000054.1"/>
</dbReference>
<reference evidence="5" key="1">
    <citation type="journal article" date="2019" name="Int. J. Syst. Evol. Microbiol.">
        <title>The Global Catalogue of Microorganisms (GCM) 10K type strain sequencing project: providing services to taxonomists for standard genome sequencing and annotation.</title>
        <authorList>
            <consortium name="The Broad Institute Genomics Platform"/>
            <consortium name="The Broad Institute Genome Sequencing Center for Infectious Disease"/>
            <person name="Wu L."/>
            <person name="Ma J."/>
        </authorList>
    </citation>
    <scope>NUCLEOTIDE SEQUENCE [LARGE SCALE GENOMIC DNA]</scope>
    <source>
        <strain evidence="5">KCTC 42964</strain>
    </source>
</reference>
<evidence type="ECO:0000256" key="2">
    <source>
        <dbReference type="SAM" id="Phobius"/>
    </source>
</evidence>
<dbReference type="SUPFAM" id="SSF55073">
    <property type="entry name" value="Nucleotide cyclase"/>
    <property type="match status" value="1"/>
</dbReference>
<keyword evidence="2" id="KW-0472">Membrane</keyword>